<dbReference type="InterPro" id="IPR007761">
    <property type="entry name" value="MtlR-like"/>
</dbReference>
<dbReference type="EMBL" id="SLXJ01000002">
    <property type="protein sequence ID" value="TCP18510.1"/>
    <property type="molecule type" value="Genomic_DNA"/>
</dbReference>
<evidence type="ECO:0000313" key="1">
    <source>
        <dbReference type="EMBL" id="TCP18510.1"/>
    </source>
</evidence>
<reference evidence="1 2" key="1">
    <citation type="submission" date="2019-03" db="EMBL/GenBank/DDBJ databases">
        <title>Genomic Encyclopedia of Type Strains, Phase IV (KMG-IV): sequencing the most valuable type-strain genomes for metagenomic binning, comparative biology and taxonomic classification.</title>
        <authorList>
            <person name="Goeker M."/>
        </authorList>
    </citation>
    <scope>NUCLEOTIDE SEQUENCE [LARGE SCALE GENOMIC DNA]</scope>
    <source>
        <strain evidence="1 2">DSM 16380</strain>
    </source>
</reference>
<dbReference type="NCBIfam" id="NF008234">
    <property type="entry name" value="PRK11001.1"/>
    <property type="match status" value="1"/>
</dbReference>
<dbReference type="Proteomes" id="UP000295537">
    <property type="component" value="Unassembled WGS sequence"/>
</dbReference>
<organism evidence="1 2">
    <name type="scientific">Nicoletella semolina</name>
    <dbReference type="NCBI Taxonomy" id="271160"/>
    <lineage>
        <taxon>Bacteria</taxon>
        <taxon>Pseudomonadati</taxon>
        <taxon>Pseudomonadota</taxon>
        <taxon>Gammaproteobacteria</taxon>
        <taxon>Pasteurellales</taxon>
        <taxon>Pasteurellaceae</taxon>
        <taxon>Nicoletella</taxon>
    </lineage>
</organism>
<evidence type="ECO:0000313" key="2">
    <source>
        <dbReference type="Proteomes" id="UP000295537"/>
    </source>
</evidence>
<dbReference type="PANTHER" id="PTHR37941">
    <property type="entry name" value="FUMARASE E-RELATED"/>
    <property type="match status" value="1"/>
</dbReference>
<dbReference type="OrthoDB" id="7060391at2"/>
<sequence>MVNQQDNFIAQLGEASSAQEFFTVAVQQFTESVDNLIQHIFHHTEFALKSVVDSLFEHQGPLADLSVRLKLLLGLGRISAQIYQDINLFVEMETQLHCRADGNECEAFSTLKITQFAQTLNSLDFGLLAELMKLTGEVENRDSMLFQIQQLRFERAMRSSLILVISHIHEALAVKNAT</sequence>
<dbReference type="GO" id="GO:0045892">
    <property type="term" value="P:negative regulation of DNA-templated transcription"/>
    <property type="evidence" value="ECO:0007669"/>
    <property type="project" value="TreeGrafter"/>
</dbReference>
<proteinExistence type="predicted"/>
<accession>A0A4R2NBQ2</accession>
<dbReference type="Pfam" id="PF05068">
    <property type="entry name" value="MtlR"/>
    <property type="match status" value="1"/>
</dbReference>
<comment type="caution">
    <text evidence="1">The sequence shown here is derived from an EMBL/GenBank/DDBJ whole genome shotgun (WGS) entry which is preliminary data.</text>
</comment>
<dbReference type="PANTHER" id="PTHR37941:SF1">
    <property type="entry name" value="FUMARASE E-RELATED"/>
    <property type="match status" value="1"/>
</dbReference>
<keyword evidence="2" id="KW-1185">Reference proteome</keyword>
<name>A0A4R2NBQ2_9PAST</name>
<dbReference type="RefSeq" id="WP_132500754.1">
    <property type="nucleotide sequence ID" value="NZ_LVXA01000001.1"/>
</dbReference>
<dbReference type="AlphaFoldDB" id="A0A4R2NBQ2"/>
<protein>
    <submittedName>
        <fullName evidence="1">Mannitol repressor MtlR</fullName>
    </submittedName>
</protein>
<dbReference type="Gene3D" id="1.20.120.330">
    <property type="entry name" value="Nucleotidyltransferases domain 2"/>
    <property type="match status" value="1"/>
</dbReference>
<gene>
    <name evidence="1" type="ORF">EV693_102190</name>
</gene>
<dbReference type="InterPro" id="IPR038026">
    <property type="entry name" value="MtlR-like_sf"/>
</dbReference>
<dbReference type="SUPFAM" id="SSF158668">
    <property type="entry name" value="MtlR-like"/>
    <property type="match status" value="1"/>
</dbReference>